<evidence type="ECO:0000256" key="1">
    <source>
        <dbReference type="SAM" id="Phobius"/>
    </source>
</evidence>
<sequence>VEPHVFFYPGLLFFSVTVHILTTDPVPPPPQVTWTYEPKEGERINIAVFHPNFEPIYPDSPVKGRVSFSPSPPNLDSPSIQIKTSVLLHCFAQFCFSIVLDVITISLCILITYKTSV</sequence>
<feature type="transmembrane region" description="Helical" evidence="1">
    <location>
        <begin position="86"/>
        <end position="113"/>
    </location>
</feature>
<evidence type="ECO:0000313" key="3">
    <source>
        <dbReference type="Proteomes" id="UP000261420"/>
    </source>
</evidence>
<keyword evidence="1" id="KW-0472">Membrane</keyword>
<dbReference type="InterPro" id="IPR013783">
    <property type="entry name" value="Ig-like_fold"/>
</dbReference>
<dbReference type="AlphaFoldDB" id="A0A3B4T3Q7"/>
<reference evidence="2" key="1">
    <citation type="submission" date="2025-08" db="UniProtKB">
        <authorList>
            <consortium name="Ensembl"/>
        </authorList>
    </citation>
    <scope>IDENTIFICATION</scope>
</reference>
<dbReference type="Proteomes" id="UP000261420">
    <property type="component" value="Unplaced"/>
</dbReference>
<dbReference type="Gene3D" id="2.60.40.10">
    <property type="entry name" value="Immunoglobulins"/>
    <property type="match status" value="1"/>
</dbReference>
<keyword evidence="1" id="KW-0812">Transmembrane</keyword>
<reference evidence="2" key="2">
    <citation type="submission" date="2025-09" db="UniProtKB">
        <authorList>
            <consortium name="Ensembl"/>
        </authorList>
    </citation>
    <scope>IDENTIFICATION</scope>
</reference>
<proteinExistence type="predicted"/>
<dbReference type="Ensembl" id="ENSSDUT00000000749.1">
    <property type="protein sequence ID" value="ENSSDUP00000000705.1"/>
    <property type="gene ID" value="ENSSDUG00000000597.1"/>
</dbReference>
<dbReference type="STRING" id="41447.ENSSDUP00000000705"/>
<organism evidence="2 3">
    <name type="scientific">Seriola dumerili</name>
    <name type="common">Greater amberjack</name>
    <name type="synonym">Caranx dumerili</name>
    <dbReference type="NCBI Taxonomy" id="41447"/>
    <lineage>
        <taxon>Eukaryota</taxon>
        <taxon>Metazoa</taxon>
        <taxon>Chordata</taxon>
        <taxon>Craniata</taxon>
        <taxon>Vertebrata</taxon>
        <taxon>Euteleostomi</taxon>
        <taxon>Actinopterygii</taxon>
        <taxon>Neopterygii</taxon>
        <taxon>Teleostei</taxon>
        <taxon>Neoteleostei</taxon>
        <taxon>Acanthomorphata</taxon>
        <taxon>Carangaria</taxon>
        <taxon>Carangiformes</taxon>
        <taxon>Carangidae</taxon>
        <taxon>Seriola</taxon>
    </lineage>
</organism>
<name>A0A3B4T3Q7_SERDU</name>
<evidence type="ECO:0000313" key="2">
    <source>
        <dbReference type="Ensembl" id="ENSSDUP00000000705.1"/>
    </source>
</evidence>
<keyword evidence="3" id="KW-1185">Reference proteome</keyword>
<protein>
    <submittedName>
        <fullName evidence="2">Uncharacterized protein</fullName>
    </submittedName>
</protein>
<accession>A0A3B4T3Q7</accession>
<keyword evidence="1" id="KW-1133">Transmembrane helix</keyword>